<feature type="non-terminal residue" evidence="2">
    <location>
        <position position="92"/>
    </location>
</feature>
<feature type="non-terminal residue" evidence="2">
    <location>
        <position position="1"/>
    </location>
</feature>
<accession>A0AAD8BRY5</accession>
<evidence type="ECO:0000313" key="3">
    <source>
        <dbReference type="Proteomes" id="UP001233172"/>
    </source>
</evidence>
<feature type="coiled-coil region" evidence="1">
    <location>
        <begin position="8"/>
        <end position="56"/>
    </location>
</feature>
<proteinExistence type="predicted"/>
<gene>
    <name evidence="2" type="ORF">Bpfe_011054</name>
</gene>
<dbReference type="AlphaFoldDB" id="A0AAD8BRY5"/>
<evidence type="ECO:0000256" key="1">
    <source>
        <dbReference type="SAM" id="Coils"/>
    </source>
</evidence>
<organism evidence="2 3">
    <name type="scientific">Biomphalaria pfeifferi</name>
    <name type="common">Bloodfluke planorb</name>
    <name type="synonym">Freshwater snail</name>
    <dbReference type="NCBI Taxonomy" id="112525"/>
    <lineage>
        <taxon>Eukaryota</taxon>
        <taxon>Metazoa</taxon>
        <taxon>Spiralia</taxon>
        <taxon>Lophotrochozoa</taxon>
        <taxon>Mollusca</taxon>
        <taxon>Gastropoda</taxon>
        <taxon>Heterobranchia</taxon>
        <taxon>Euthyneura</taxon>
        <taxon>Panpulmonata</taxon>
        <taxon>Hygrophila</taxon>
        <taxon>Lymnaeoidea</taxon>
        <taxon>Planorbidae</taxon>
        <taxon>Biomphalaria</taxon>
    </lineage>
</organism>
<name>A0AAD8BRY5_BIOPF</name>
<keyword evidence="1" id="KW-0175">Coiled coil</keyword>
<comment type="caution">
    <text evidence="2">The sequence shown here is derived from an EMBL/GenBank/DDBJ whole genome shotgun (WGS) entry which is preliminary data.</text>
</comment>
<reference evidence="2" key="1">
    <citation type="journal article" date="2023" name="PLoS Negl. Trop. Dis.">
        <title>A genome sequence for Biomphalaria pfeifferi, the major vector snail for the human-infecting parasite Schistosoma mansoni.</title>
        <authorList>
            <person name="Bu L."/>
            <person name="Lu L."/>
            <person name="Laidemitt M.R."/>
            <person name="Zhang S.M."/>
            <person name="Mutuku M."/>
            <person name="Mkoji G."/>
            <person name="Steinauer M."/>
            <person name="Loker E.S."/>
        </authorList>
    </citation>
    <scope>NUCLEOTIDE SEQUENCE</scope>
    <source>
        <strain evidence="2">KasaAsao</strain>
    </source>
</reference>
<sequence>IPVLTDVLNKTKSDLNASQELAESLQGERDSLLEKLQRLETEMNKTETQNAHLLALARDEIASLRRDLTNTSLALRTCQAALGVTTEQNVIP</sequence>
<evidence type="ECO:0000313" key="2">
    <source>
        <dbReference type="EMBL" id="KAK0059593.1"/>
    </source>
</evidence>
<protein>
    <submittedName>
        <fullName evidence="2">MAM and LDL-receptor class A domain-containing protein 1</fullName>
    </submittedName>
</protein>
<dbReference type="Proteomes" id="UP001233172">
    <property type="component" value="Unassembled WGS sequence"/>
</dbReference>
<reference evidence="2" key="2">
    <citation type="submission" date="2023-04" db="EMBL/GenBank/DDBJ databases">
        <authorList>
            <person name="Bu L."/>
            <person name="Lu L."/>
            <person name="Laidemitt M.R."/>
            <person name="Zhang S.M."/>
            <person name="Mutuku M."/>
            <person name="Mkoji G."/>
            <person name="Steinauer M."/>
            <person name="Loker E.S."/>
        </authorList>
    </citation>
    <scope>NUCLEOTIDE SEQUENCE</scope>
    <source>
        <strain evidence="2">KasaAsao</strain>
        <tissue evidence="2">Whole Snail</tissue>
    </source>
</reference>
<dbReference type="EMBL" id="JASAOG010000041">
    <property type="protein sequence ID" value="KAK0059593.1"/>
    <property type="molecule type" value="Genomic_DNA"/>
</dbReference>
<keyword evidence="3" id="KW-1185">Reference proteome</keyword>